<proteinExistence type="predicted"/>
<reference evidence="2" key="1">
    <citation type="journal article" date="2023" name="Nat. Plants">
        <title>Single-cell RNA sequencing provides a high-resolution roadmap for understanding the multicellular compartmentation of specialized metabolism.</title>
        <authorList>
            <person name="Sun S."/>
            <person name="Shen X."/>
            <person name="Li Y."/>
            <person name="Li Y."/>
            <person name="Wang S."/>
            <person name="Li R."/>
            <person name="Zhang H."/>
            <person name="Shen G."/>
            <person name="Guo B."/>
            <person name="Wei J."/>
            <person name="Xu J."/>
            <person name="St-Pierre B."/>
            <person name="Chen S."/>
            <person name="Sun C."/>
        </authorList>
    </citation>
    <scope>NUCLEOTIDE SEQUENCE [LARGE SCALE GENOMIC DNA]</scope>
</reference>
<dbReference type="Proteomes" id="UP001060085">
    <property type="component" value="Linkage Group LG04"/>
</dbReference>
<keyword evidence="2" id="KW-1185">Reference proteome</keyword>
<name>A0ACC0B1G1_CATRO</name>
<comment type="caution">
    <text evidence="1">The sequence shown here is derived from an EMBL/GenBank/DDBJ whole genome shotgun (WGS) entry which is preliminary data.</text>
</comment>
<organism evidence="1 2">
    <name type="scientific">Catharanthus roseus</name>
    <name type="common">Madagascar periwinkle</name>
    <name type="synonym">Vinca rosea</name>
    <dbReference type="NCBI Taxonomy" id="4058"/>
    <lineage>
        <taxon>Eukaryota</taxon>
        <taxon>Viridiplantae</taxon>
        <taxon>Streptophyta</taxon>
        <taxon>Embryophyta</taxon>
        <taxon>Tracheophyta</taxon>
        <taxon>Spermatophyta</taxon>
        <taxon>Magnoliopsida</taxon>
        <taxon>eudicotyledons</taxon>
        <taxon>Gunneridae</taxon>
        <taxon>Pentapetalae</taxon>
        <taxon>asterids</taxon>
        <taxon>lamiids</taxon>
        <taxon>Gentianales</taxon>
        <taxon>Apocynaceae</taxon>
        <taxon>Rauvolfioideae</taxon>
        <taxon>Vinceae</taxon>
        <taxon>Catharanthinae</taxon>
        <taxon>Catharanthus</taxon>
    </lineage>
</organism>
<evidence type="ECO:0000313" key="2">
    <source>
        <dbReference type="Proteomes" id="UP001060085"/>
    </source>
</evidence>
<gene>
    <name evidence="1" type="ORF">M9H77_16328</name>
</gene>
<protein>
    <submittedName>
        <fullName evidence="1">Uncharacterized protein</fullName>
    </submittedName>
</protein>
<accession>A0ACC0B1G1</accession>
<sequence length="168" mass="19492">MPAAWAGHPGCLLVTRIAVRKEKRERNRGRSVAGDSSRLRLLSEGYNPDHYPSLSPSPRRGYAAARRLFPEVFSINWYQSHSFRLSGSGFFFFLFLRLAAFFFVYCLSACRRLYLDLDLQKENKSHSENCFVRGRIDRRETPSCRFKSRSKLREKSKVKCFIVGKKGI</sequence>
<dbReference type="EMBL" id="CM044704">
    <property type="protein sequence ID" value="KAI5666475.1"/>
    <property type="molecule type" value="Genomic_DNA"/>
</dbReference>
<evidence type="ECO:0000313" key="1">
    <source>
        <dbReference type="EMBL" id="KAI5666475.1"/>
    </source>
</evidence>